<dbReference type="Pfam" id="PF11165">
    <property type="entry name" value="DUF2949"/>
    <property type="match status" value="1"/>
</dbReference>
<evidence type="ECO:0000256" key="1">
    <source>
        <dbReference type="SAM" id="Phobius"/>
    </source>
</evidence>
<evidence type="ECO:0000313" key="2">
    <source>
        <dbReference type="EMBL" id="KGG19812.1"/>
    </source>
</evidence>
<feature type="transmembrane region" description="Helical" evidence="1">
    <location>
        <begin position="46"/>
        <end position="66"/>
    </location>
</feature>
<name>A0A0A2C2P7_PROMR</name>
<evidence type="ECO:0000313" key="3">
    <source>
        <dbReference type="Proteomes" id="UP000030392"/>
    </source>
</evidence>
<accession>A0A0A2C2P7</accession>
<organism evidence="2 3">
    <name type="scientific">Prochlorococcus marinus str. PAC1</name>
    <dbReference type="NCBI Taxonomy" id="59924"/>
    <lineage>
        <taxon>Bacteria</taxon>
        <taxon>Bacillati</taxon>
        <taxon>Cyanobacteriota</taxon>
        <taxon>Cyanophyceae</taxon>
        <taxon>Synechococcales</taxon>
        <taxon>Prochlorococcaceae</taxon>
        <taxon>Prochlorococcus</taxon>
    </lineage>
</organism>
<gene>
    <name evidence="2" type="ORF">EV03_2200</name>
</gene>
<dbReference type="EMBL" id="JNAX01000015">
    <property type="protein sequence ID" value="KGG19812.1"/>
    <property type="molecule type" value="Genomic_DNA"/>
</dbReference>
<dbReference type="RefSeq" id="WP_036907703.1">
    <property type="nucleotide sequence ID" value="NZ_CP138967.1"/>
</dbReference>
<reference evidence="3" key="1">
    <citation type="journal article" date="2014" name="Sci. Data">
        <title>Genomes of diverse isolates of the marine cyanobacterium Prochlorococcus.</title>
        <authorList>
            <person name="Biller S."/>
            <person name="Berube P."/>
            <person name="Thompson J."/>
            <person name="Kelly L."/>
            <person name="Roggensack S."/>
            <person name="Awad L."/>
            <person name="Roache-Johnson K."/>
            <person name="Ding H."/>
            <person name="Giovannoni S.J."/>
            <person name="Moore L.R."/>
            <person name="Chisholm S.W."/>
        </authorList>
    </citation>
    <scope>NUCLEOTIDE SEQUENCE [LARGE SCALE GENOMIC DNA]</scope>
    <source>
        <strain evidence="3">PAC1</strain>
    </source>
</reference>
<keyword evidence="1" id="KW-0812">Transmembrane</keyword>
<keyword evidence="1" id="KW-0472">Membrane</keyword>
<proteinExistence type="predicted"/>
<comment type="caution">
    <text evidence="2">The sequence shown here is derived from an EMBL/GenBank/DDBJ whole genome shotgun (WGS) entry which is preliminary data.</text>
</comment>
<dbReference type="AlphaFoldDB" id="A0A0A2C2P7"/>
<dbReference type="Proteomes" id="UP000030392">
    <property type="component" value="Unassembled WGS sequence"/>
</dbReference>
<protein>
    <recommendedName>
        <fullName evidence="4">DUF2949 domain-containing protein</fullName>
    </recommendedName>
</protein>
<sequence>MINTSNSINPPSTELCNFIIDKLGISQGALELGIKRSCLENSPLPIVMWSYGLITLSQLKIILLWLKNN</sequence>
<dbReference type="InterPro" id="IPR021336">
    <property type="entry name" value="DUF2949"/>
</dbReference>
<evidence type="ECO:0008006" key="4">
    <source>
        <dbReference type="Google" id="ProtNLM"/>
    </source>
</evidence>
<keyword evidence="1" id="KW-1133">Transmembrane helix</keyword>